<sequence>MDFAGLGPAGPAPYIGDGTPLLIAFGPRYPVVLTVFRAVGVFLILTASAMWFLPGSRSDADLVLLKLGASLFFLLCGLALVMIHHSDNMPEVCFDPIRRELRVLVKAADGLPHVVLRRGYDSLGRVRFHKKRVELYDFDGRLLLGLRLSDPARRAALRSQLRQLVPICM</sequence>
<accession>A0A4R5VC33</accession>
<keyword evidence="1" id="KW-0472">Membrane</keyword>
<dbReference type="EMBL" id="SMUV01000060">
    <property type="protein sequence ID" value="TDK49823.1"/>
    <property type="molecule type" value="Genomic_DNA"/>
</dbReference>
<feature type="transmembrane region" description="Helical" evidence="1">
    <location>
        <begin position="29"/>
        <end position="52"/>
    </location>
</feature>
<feature type="transmembrane region" description="Helical" evidence="1">
    <location>
        <begin position="64"/>
        <end position="83"/>
    </location>
</feature>
<keyword evidence="1" id="KW-1133">Transmembrane helix</keyword>
<dbReference type="RefSeq" id="WP_133359226.1">
    <property type="nucleotide sequence ID" value="NZ_SMUV01000060.1"/>
</dbReference>
<proteinExistence type="predicted"/>
<dbReference type="AlphaFoldDB" id="A0A4R5VC33"/>
<keyword evidence="1" id="KW-0812">Transmembrane</keyword>
<organism evidence="2 3">
    <name type="scientific">Antarcticimicrobium luteum</name>
    <dbReference type="NCBI Taxonomy" id="2547397"/>
    <lineage>
        <taxon>Bacteria</taxon>
        <taxon>Pseudomonadati</taxon>
        <taxon>Pseudomonadota</taxon>
        <taxon>Alphaproteobacteria</taxon>
        <taxon>Rhodobacterales</taxon>
        <taxon>Paracoccaceae</taxon>
        <taxon>Antarcticimicrobium</taxon>
    </lineage>
</organism>
<comment type="caution">
    <text evidence="2">The sequence shown here is derived from an EMBL/GenBank/DDBJ whole genome shotgun (WGS) entry which is preliminary data.</text>
</comment>
<reference evidence="2 3" key="1">
    <citation type="submission" date="2019-03" db="EMBL/GenBank/DDBJ databases">
        <title>Ruegeria lutea sp. nov., a novel strain, isolated from marine sediment, the Masan Bay, South Korea.</title>
        <authorList>
            <person name="Kim J."/>
            <person name="Kim D.-Y."/>
            <person name="Lee S.-S."/>
        </authorList>
    </citation>
    <scope>NUCLEOTIDE SEQUENCE [LARGE SCALE GENOMIC DNA]</scope>
    <source>
        <strain evidence="2 3">318-1</strain>
    </source>
</reference>
<evidence type="ECO:0000313" key="3">
    <source>
        <dbReference type="Proteomes" id="UP000295301"/>
    </source>
</evidence>
<dbReference type="OrthoDB" id="7860996at2"/>
<gene>
    <name evidence="2" type="ORF">E1832_08045</name>
</gene>
<dbReference type="Proteomes" id="UP000295301">
    <property type="component" value="Unassembled WGS sequence"/>
</dbReference>
<name>A0A4R5VC33_9RHOB</name>
<evidence type="ECO:0000313" key="2">
    <source>
        <dbReference type="EMBL" id="TDK49823.1"/>
    </source>
</evidence>
<evidence type="ECO:0000256" key="1">
    <source>
        <dbReference type="SAM" id="Phobius"/>
    </source>
</evidence>
<evidence type="ECO:0008006" key="4">
    <source>
        <dbReference type="Google" id="ProtNLM"/>
    </source>
</evidence>
<keyword evidence="3" id="KW-1185">Reference proteome</keyword>
<protein>
    <recommendedName>
        <fullName evidence="4">DUF2244 domain-containing protein</fullName>
    </recommendedName>
</protein>